<dbReference type="Proteomes" id="UP001227230">
    <property type="component" value="Chromosome 2"/>
</dbReference>
<sequence length="196" mass="22032">MLDPTLETEPDFDLDIKVDVQVACSKFGIVRYIYVVKNSDELHNFLVQQMNNLKAGRREAEDKLILSNSEAFTLKEKVGSLEKRLKESKFLLMNAKASVDRNQETQPILSTPQLQPTVDVKTMLSQLMERLSNCEASSAEVLPEFLQLIRKQQGQDENVAGEEASASPKKIFQFLNQTIEALSAVPASELMLRSSL</sequence>
<accession>A0ABY9BJ65</accession>
<name>A0ABY9BJ65_VITVI</name>
<gene>
    <name evidence="1" type="ORF">VitviT2T_002654</name>
</gene>
<proteinExistence type="predicted"/>
<organism evidence="1 2">
    <name type="scientific">Vitis vinifera</name>
    <name type="common">Grape</name>
    <dbReference type="NCBI Taxonomy" id="29760"/>
    <lineage>
        <taxon>Eukaryota</taxon>
        <taxon>Viridiplantae</taxon>
        <taxon>Streptophyta</taxon>
        <taxon>Embryophyta</taxon>
        <taxon>Tracheophyta</taxon>
        <taxon>Spermatophyta</taxon>
        <taxon>Magnoliopsida</taxon>
        <taxon>eudicotyledons</taxon>
        <taxon>Gunneridae</taxon>
        <taxon>Pentapetalae</taxon>
        <taxon>rosids</taxon>
        <taxon>Vitales</taxon>
        <taxon>Vitaceae</taxon>
        <taxon>Viteae</taxon>
        <taxon>Vitis</taxon>
    </lineage>
</organism>
<reference evidence="1 2" key="1">
    <citation type="journal article" date="2023" name="Hortic Res">
        <title>The complete reference genome for grapevine (Vitis vinifera L.) genetics and breeding.</title>
        <authorList>
            <person name="Shi X."/>
            <person name="Cao S."/>
            <person name="Wang X."/>
            <person name="Huang S."/>
            <person name="Wang Y."/>
            <person name="Liu Z."/>
            <person name="Liu W."/>
            <person name="Leng X."/>
            <person name="Peng Y."/>
            <person name="Wang N."/>
            <person name="Wang Y."/>
            <person name="Ma Z."/>
            <person name="Xu X."/>
            <person name="Zhang F."/>
            <person name="Xue H."/>
            <person name="Zhong H."/>
            <person name="Wang Y."/>
            <person name="Zhang K."/>
            <person name="Velt A."/>
            <person name="Avia K."/>
            <person name="Holtgrawe D."/>
            <person name="Grimplet J."/>
            <person name="Matus J.T."/>
            <person name="Ware D."/>
            <person name="Wu X."/>
            <person name="Wang H."/>
            <person name="Liu C."/>
            <person name="Fang Y."/>
            <person name="Rustenholz C."/>
            <person name="Cheng Z."/>
            <person name="Xiao H."/>
            <person name="Zhou Y."/>
        </authorList>
    </citation>
    <scope>NUCLEOTIDE SEQUENCE [LARGE SCALE GENOMIC DNA]</scope>
    <source>
        <strain evidence="2">cv. Pinot noir / PN40024</strain>
        <tissue evidence="1">Leaf</tissue>
    </source>
</reference>
<evidence type="ECO:0000313" key="2">
    <source>
        <dbReference type="Proteomes" id="UP001227230"/>
    </source>
</evidence>
<evidence type="ECO:0000313" key="1">
    <source>
        <dbReference type="EMBL" id="WJZ82933.1"/>
    </source>
</evidence>
<protein>
    <submittedName>
        <fullName evidence="1">Uncharacterized protein</fullName>
    </submittedName>
</protein>
<dbReference type="EMBL" id="CP126649">
    <property type="protein sequence ID" value="WJZ82933.1"/>
    <property type="molecule type" value="Genomic_DNA"/>
</dbReference>
<keyword evidence="2" id="KW-1185">Reference proteome</keyword>